<protein>
    <submittedName>
        <fullName evidence="1">Uncharacterized protein</fullName>
    </submittedName>
</protein>
<reference evidence="1" key="1">
    <citation type="submission" date="2023-10" db="EMBL/GenBank/DDBJ databases">
        <authorList>
            <person name="Domelevo Entfellner J.-B."/>
        </authorList>
    </citation>
    <scope>NUCLEOTIDE SEQUENCE</scope>
</reference>
<organism evidence="1 2">
    <name type="scientific">Sphenostylis stenocarpa</name>
    <dbReference type="NCBI Taxonomy" id="92480"/>
    <lineage>
        <taxon>Eukaryota</taxon>
        <taxon>Viridiplantae</taxon>
        <taxon>Streptophyta</taxon>
        <taxon>Embryophyta</taxon>
        <taxon>Tracheophyta</taxon>
        <taxon>Spermatophyta</taxon>
        <taxon>Magnoliopsida</taxon>
        <taxon>eudicotyledons</taxon>
        <taxon>Gunneridae</taxon>
        <taxon>Pentapetalae</taxon>
        <taxon>rosids</taxon>
        <taxon>fabids</taxon>
        <taxon>Fabales</taxon>
        <taxon>Fabaceae</taxon>
        <taxon>Papilionoideae</taxon>
        <taxon>50 kb inversion clade</taxon>
        <taxon>NPAAA clade</taxon>
        <taxon>indigoferoid/millettioid clade</taxon>
        <taxon>Phaseoleae</taxon>
        <taxon>Sphenostylis</taxon>
    </lineage>
</organism>
<dbReference type="EMBL" id="OY731405">
    <property type="protein sequence ID" value="CAJ1971863.1"/>
    <property type="molecule type" value="Genomic_DNA"/>
</dbReference>
<dbReference type="Gramene" id="rna-AYBTSS11_LOCUS23869">
    <property type="protein sequence ID" value="CAJ1971863.1"/>
    <property type="gene ID" value="gene-AYBTSS11_LOCUS23869"/>
</dbReference>
<proteinExistence type="predicted"/>
<evidence type="ECO:0000313" key="2">
    <source>
        <dbReference type="Proteomes" id="UP001189624"/>
    </source>
</evidence>
<evidence type="ECO:0000313" key="1">
    <source>
        <dbReference type="EMBL" id="CAJ1971863.1"/>
    </source>
</evidence>
<name>A0AA86SSK5_9FABA</name>
<dbReference type="AlphaFoldDB" id="A0AA86SSK5"/>
<keyword evidence="2" id="KW-1185">Reference proteome</keyword>
<dbReference type="Proteomes" id="UP001189624">
    <property type="component" value="Chromosome 8"/>
</dbReference>
<accession>A0AA86SSK5</accession>
<sequence length="99" mass="11032">MHIAACHHDGETRCRDEPLCATRQLLKRRFSTAVNKTRTTTTTHPFVVAPAMSKPLLVADASANDPEILDSSNGTRIVAERGFKIWVRPEGSKEFNLKN</sequence>
<gene>
    <name evidence="1" type="ORF">AYBTSS11_LOCUS23869</name>
</gene>